<dbReference type="STRING" id="1079859.SAMN04515674_102487"/>
<sequence length="308" mass="35494">MRNQSTSHILMIRPVRFGFNEQTAGSNTFQDPVFGRETQDKAQHYALQEFEDMVTNLRKLGVDVITIDDTEDPYTPDSIFPNNWVSFHYNGTAITYPMQAENRRLERREDILNQLEEKFYINRKMDLTHFEKEGKFLEGTGSMVLDRKVKIAYACISPRTHPDVLKEFASLMNYEIISFNAMANGKEIYHTNVVMCIGDIFAVICLEAITDLDQRLMVRNSLEQSGKQIIDITLDQMNHFAGNMLEIRNQKDDRLLIMSTAAYNSLTQKQIDMLEDFCRIHHFDLSMIEGNGGGSARCMMAEIHLPVK</sequence>
<evidence type="ECO:0000313" key="2">
    <source>
        <dbReference type="Proteomes" id="UP000199306"/>
    </source>
</evidence>
<dbReference type="Proteomes" id="UP000199306">
    <property type="component" value="Unassembled WGS sequence"/>
</dbReference>
<dbReference type="PIRSF" id="PIRSF028188">
    <property type="entry name" value="Amdntrnsf_FN0238"/>
    <property type="match status" value="1"/>
</dbReference>
<proteinExistence type="predicted"/>
<dbReference type="SUPFAM" id="SSF55909">
    <property type="entry name" value="Pentein"/>
    <property type="match status" value="1"/>
</dbReference>
<dbReference type="Gene3D" id="3.75.10.10">
    <property type="entry name" value="L-arginine/glycine Amidinotransferase, Chain A"/>
    <property type="match status" value="1"/>
</dbReference>
<dbReference type="PANTHER" id="PTHR43224">
    <property type="entry name" value="AMIDINOTRANSFERASE"/>
    <property type="match status" value="1"/>
</dbReference>
<accession>A0A1I5PIG9</accession>
<dbReference type="EMBL" id="FOXH01000002">
    <property type="protein sequence ID" value="SFP33600.1"/>
    <property type="molecule type" value="Genomic_DNA"/>
</dbReference>
<dbReference type="PANTHER" id="PTHR43224:SF1">
    <property type="entry name" value="AMIDINOTRANSFERASE"/>
    <property type="match status" value="1"/>
</dbReference>
<keyword evidence="2" id="KW-1185">Reference proteome</keyword>
<dbReference type="NCBIfam" id="NF046062">
    <property type="entry name" value="citrull_CtlX"/>
    <property type="match status" value="1"/>
</dbReference>
<evidence type="ECO:0000313" key="1">
    <source>
        <dbReference type="EMBL" id="SFP33600.1"/>
    </source>
</evidence>
<evidence type="ECO:0008006" key="3">
    <source>
        <dbReference type="Google" id="ProtNLM"/>
    </source>
</evidence>
<protein>
    <recommendedName>
        <fullName evidence="3">Amidinotransferase</fullName>
    </recommendedName>
</protein>
<dbReference type="InterPro" id="IPR014541">
    <property type="entry name" value="Amdntrnsf_FN0238"/>
</dbReference>
<dbReference type="Pfam" id="PF19420">
    <property type="entry name" value="DDAH_eukar"/>
    <property type="match status" value="1"/>
</dbReference>
<reference evidence="1 2" key="1">
    <citation type="submission" date="2016-10" db="EMBL/GenBank/DDBJ databases">
        <authorList>
            <person name="de Groot N.N."/>
        </authorList>
    </citation>
    <scope>NUCLEOTIDE SEQUENCE [LARGE SCALE GENOMIC DNA]</scope>
    <source>
        <strain evidence="2">E92,LMG 26720,CCM 7988</strain>
    </source>
</reference>
<organism evidence="1 2">
    <name type="scientific">Pseudarcicella hirudinis</name>
    <dbReference type="NCBI Taxonomy" id="1079859"/>
    <lineage>
        <taxon>Bacteria</taxon>
        <taxon>Pseudomonadati</taxon>
        <taxon>Bacteroidota</taxon>
        <taxon>Cytophagia</taxon>
        <taxon>Cytophagales</taxon>
        <taxon>Flectobacillaceae</taxon>
        <taxon>Pseudarcicella</taxon>
    </lineage>
</organism>
<dbReference type="RefSeq" id="WP_092013400.1">
    <property type="nucleotide sequence ID" value="NZ_FOXH01000002.1"/>
</dbReference>
<name>A0A1I5PIG9_9BACT</name>
<dbReference type="OrthoDB" id="9788268at2"/>
<gene>
    <name evidence="1" type="ORF">SAMN04515674_102487</name>
</gene>
<dbReference type="AlphaFoldDB" id="A0A1I5PIG9"/>